<proteinExistence type="predicted"/>
<organism evidence="1">
    <name type="scientific">marine metagenome</name>
    <dbReference type="NCBI Taxonomy" id="408172"/>
    <lineage>
        <taxon>unclassified sequences</taxon>
        <taxon>metagenomes</taxon>
        <taxon>ecological metagenomes</taxon>
    </lineage>
</organism>
<sequence length="25" mass="3051">MNVQRINFTYMLLLIGYRSKQARFS</sequence>
<dbReference type="AlphaFoldDB" id="A0A382NFT5"/>
<dbReference type="EMBL" id="UINC01100191">
    <property type="protein sequence ID" value="SVC60059.1"/>
    <property type="molecule type" value="Genomic_DNA"/>
</dbReference>
<accession>A0A382NFT5</accession>
<name>A0A382NFT5_9ZZZZ</name>
<reference evidence="1" key="1">
    <citation type="submission" date="2018-05" db="EMBL/GenBank/DDBJ databases">
        <authorList>
            <person name="Lanie J.A."/>
            <person name="Ng W.-L."/>
            <person name="Kazmierczak K.M."/>
            <person name="Andrzejewski T.M."/>
            <person name="Davidsen T.M."/>
            <person name="Wayne K.J."/>
            <person name="Tettelin H."/>
            <person name="Glass J.I."/>
            <person name="Rusch D."/>
            <person name="Podicherti R."/>
            <person name="Tsui H.-C.T."/>
            <person name="Winkler M.E."/>
        </authorList>
    </citation>
    <scope>NUCLEOTIDE SEQUENCE</scope>
</reference>
<protein>
    <submittedName>
        <fullName evidence="1">Uncharacterized protein</fullName>
    </submittedName>
</protein>
<evidence type="ECO:0000313" key="1">
    <source>
        <dbReference type="EMBL" id="SVC60059.1"/>
    </source>
</evidence>
<gene>
    <name evidence="1" type="ORF">METZ01_LOCUS312913</name>
</gene>